<keyword evidence="3" id="KW-0731">Sigma factor</keyword>
<dbReference type="OrthoDB" id="9150024at2"/>
<evidence type="ECO:0000256" key="1">
    <source>
        <dbReference type="ARBA" id="ARBA00010641"/>
    </source>
</evidence>
<organism evidence="6 7">
    <name type="scientific">Larkinella knui</name>
    <dbReference type="NCBI Taxonomy" id="2025310"/>
    <lineage>
        <taxon>Bacteria</taxon>
        <taxon>Pseudomonadati</taxon>
        <taxon>Bacteroidota</taxon>
        <taxon>Cytophagia</taxon>
        <taxon>Cytophagales</taxon>
        <taxon>Spirosomataceae</taxon>
        <taxon>Larkinella</taxon>
    </lineage>
</organism>
<protein>
    <submittedName>
        <fullName evidence="6">Sigma-70 family RNA polymerase sigma factor</fullName>
    </submittedName>
</protein>
<evidence type="ECO:0000256" key="4">
    <source>
        <dbReference type="ARBA" id="ARBA00023163"/>
    </source>
</evidence>
<dbReference type="CDD" id="cd06171">
    <property type="entry name" value="Sigma70_r4"/>
    <property type="match status" value="1"/>
</dbReference>
<dbReference type="EMBL" id="RQJP01000003">
    <property type="protein sequence ID" value="RRB13860.1"/>
    <property type="molecule type" value="Genomic_DNA"/>
</dbReference>
<evidence type="ECO:0000259" key="5">
    <source>
        <dbReference type="Pfam" id="PF08281"/>
    </source>
</evidence>
<dbReference type="NCBIfam" id="TIGR02937">
    <property type="entry name" value="sigma70-ECF"/>
    <property type="match status" value="1"/>
</dbReference>
<dbReference type="InterPro" id="IPR013249">
    <property type="entry name" value="RNA_pol_sigma70_r4_t2"/>
</dbReference>
<dbReference type="GO" id="GO:0016987">
    <property type="term" value="F:sigma factor activity"/>
    <property type="evidence" value="ECO:0007669"/>
    <property type="project" value="UniProtKB-KW"/>
</dbReference>
<dbReference type="Proteomes" id="UP000274271">
    <property type="component" value="Unassembled WGS sequence"/>
</dbReference>
<dbReference type="RefSeq" id="WP_124907757.1">
    <property type="nucleotide sequence ID" value="NZ_RQJP01000003.1"/>
</dbReference>
<dbReference type="InterPro" id="IPR039425">
    <property type="entry name" value="RNA_pol_sigma-70-like"/>
</dbReference>
<dbReference type="PANTHER" id="PTHR43133">
    <property type="entry name" value="RNA POLYMERASE ECF-TYPE SIGMA FACTO"/>
    <property type="match status" value="1"/>
</dbReference>
<comment type="similarity">
    <text evidence="1">Belongs to the sigma-70 factor family. ECF subfamily.</text>
</comment>
<evidence type="ECO:0000313" key="6">
    <source>
        <dbReference type="EMBL" id="RRB13860.1"/>
    </source>
</evidence>
<dbReference type="SUPFAM" id="SSF88659">
    <property type="entry name" value="Sigma3 and sigma4 domains of RNA polymerase sigma factors"/>
    <property type="match status" value="1"/>
</dbReference>
<gene>
    <name evidence="6" type="ORF">EHT87_16515</name>
</gene>
<sequence>MPNDTEVAELWLAFKKGDKGAFGSLATVFYKTLYNYGTKLTTDYTLVEDCIQDLFLEMWKRREFLGETEHVRFYLLKALRRKLFLEKKTSDKRLHQFIENTDDIDFIGEFSIESRIIELETTEQHLKKLNQVLTQLSKREREVIYLKFYQELDYEQIASLMAINYQSARNLIYNALKGLKSAWQHDG</sequence>
<dbReference type="PANTHER" id="PTHR43133:SF46">
    <property type="entry name" value="RNA POLYMERASE SIGMA-70 FACTOR ECF SUBFAMILY"/>
    <property type="match status" value="1"/>
</dbReference>
<dbReference type="InterPro" id="IPR013325">
    <property type="entry name" value="RNA_pol_sigma_r2"/>
</dbReference>
<dbReference type="Pfam" id="PF08281">
    <property type="entry name" value="Sigma70_r4_2"/>
    <property type="match status" value="1"/>
</dbReference>
<evidence type="ECO:0000256" key="2">
    <source>
        <dbReference type="ARBA" id="ARBA00023015"/>
    </source>
</evidence>
<dbReference type="Gene3D" id="1.10.1740.10">
    <property type="match status" value="1"/>
</dbReference>
<keyword evidence="2" id="KW-0805">Transcription regulation</keyword>
<evidence type="ECO:0000313" key="7">
    <source>
        <dbReference type="Proteomes" id="UP000274271"/>
    </source>
</evidence>
<dbReference type="Gene3D" id="1.10.10.10">
    <property type="entry name" value="Winged helix-like DNA-binding domain superfamily/Winged helix DNA-binding domain"/>
    <property type="match status" value="1"/>
</dbReference>
<dbReference type="GO" id="GO:0006352">
    <property type="term" value="P:DNA-templated transcription initiation"/>
    <property type="evidence" value="ECO:0007669"/>
    <property type="project" value="InterPro"/>
</dbReference>
<feature type="domain" description="RNA polymerase sigma factor 70 region 4 type 2" evidence="5">
    <location>
        <begin position="128"/>
        <end position="177"/>
    </location>
</feature>
<evidence type="ECO:0000256" key="3">
    <source>
        <dbReference type="ARBA" id="ARBA00023082"/>
    </source>
</evidence>
<dbReference type="InterPro" id="IPR013324">
    <property type="entry name" value="RNA_pol_sigma_r3/r4-like"/>
</dbReference>
<dbReference type="SUPFAM" id="SSF88946">
    <property type="entry name" value="Sigma2 domain of RNA polymerase sigma factors"/>
    <property type="match status" value="1"/>
</dbReference>
<keyword evidence="4" id="KW-0804">Transcription</keyword>
<dbReference type="GO" id="GO:0003677">
    <property type="term" value="F:DNA binding"/>
    <property type="evidence" value="ECO:0007669"/>
    <property type="project" value="InterPro"/>
</dbReference>
<dbReference type="InterPro" id="IPR014284">
    <property type="entry name" value="RNA_pol_sigma-70_dom"/>
</dbReference>
<dbReference type="InterPro" id="IPR036388">
    <property type="entry name" value="WH-like_DNA-bd_sf"/>
</dbReference>
<name>A0A3P1CKY6_9BACT</name>
<keyword evidence="7" id="KW-1185">Reference proteome</keyword>
<reference evidence="6 7" key="1">
    <citation type="submission" date="2018-11" db="EMBL/GenBank/DDBJ databases">
        <authorList>
            <person name="Zhou Z."/>
            <person name="Wang G."/>
        </authorList>
    </citation>
    <scope>NUCLEOTIDE SEQUENCE [LARGE SCALE GENOMIC DNA]</scope>
    <source>
        <strain evidence="6 7">KCTC42998</strain>
    </source>
</reference>
<proteinExistence type="inferred from homology"/>
<accession>A0A3P1CKY6</accession>
<dbReference type="AlphaFoldDB" id="A0A3P1CKY6"/>
<comment type="caution">
    <text evidence="6">The sequence shown here is derived from an EMBL/GenBank/DDBJ whole genome shotgun (WGS) entry which is preliminary data.</text>
</comment>